<evidence type="ECO:0000256" key="1">
    <source>
        <dbReference type="SAM" id="Coils"/>
    </source>
</evidence>
<dbReference type="EMBL" id="GDID01007975">
    <property type="protein sequence ID" value="JAP88631.1"/>
    <property type="molecule type" value="Transcribed_RNA"/>
</dbReference>
<gene>
    <name evidence="2" type="ORF">TPC1_31874</name>
</gene>
<feature type="non-terminal residue" evidence="2">
    <location>
        <position position="1"/>
    </location>
</feature>
<dbReference type="AlphaFoldDB" id="A0A146JZ05"/>
<organism evidence="2">
    <name type="scientific">Trepomonas sp. PC1</name>
    <dbReference type="NCBI Taxonomy" id="1076344"/>
    <lineage>
        <taxon>Eukaryota</taxon>
        <taxon>Metamonada</taxon>
        <taxon>Diplomonadida</taxon>
        <taxon>Hexamitidae</taxon>
        <taxon>Hexamitinae</taxon>
        <taxon>Trepomonas</taxon>
    </lineage>
</organism>
<feature type="coiled-coil region" evidence="1">
    <location>
        <begin position="76"/>
        <end position="145"/>
    </location>
</feature>
<protein>
    <submittedName>
        <fullName evidence="2">Uncharacterized protein</fullName>
    </submittedName>
</protein>
<proteinExistence type="predicted"/>
<sequence>RQHQIMSAQVQQRQLYETAMRDLYQQKLKNKDLTEKNLKLQTDISEYLELMDRKDQKIFQQQEIIDQSDLQKENIIKKYNSEIDSLEVELRITKHDKEMSQSQAMILQDQNLKMQTTAQNQRKNVEKLTEQIDICHSQIATLQANQKNMRVVDANETKKYNQQTQVELATKINQKTKAETKVFIDSEASVDDWVGTIDYELINETSFEETKDDVQKADNYGIFKNKIMSNYVRKADYKDLKNKYQKYKTKYQMFKKEIEENILQNEQEKTKFALTQLKEAVIPLASQPGFDLLKKLLETRL</sequence>
<keyword evidence="1" id="KW-0175">Coiled coil</keyword>
<feature type="non-terminal residue" evidence="2">
    <location>
        <position position="301"/>
    </location>
</feature>
<evidence type="ECO:0000313" key="2">
    <source>
        <dbReference type="EMBL" id="JAP88631.1"/>
    </source>
</evidence>
<accession>A0A146JZ05</accession>
<name>A0A146JZ05_9EUKA</name>
<reference evidence="2" key="1">
    <citation type="submission" date="2015-07" db="EMBL/GenBank/DDBJ databases">
        <title>Adaptation to a free-living lifestyle via gene acquisitions in the diplomonad Trepomonas sp. PC1.</title>
        <authorList>
            <person name="Xu F."/>
            <person name="Jerlstrom-Hultqvist J."/>
            <person name="Kolisko M."/>
            <person name="Simpson A.G.B."/>
            <person name="Roger A.J."/>
            <person name="Svard S.G."/>
            <person name="Andersson J.O."/>
        </authorList>
    </citation>
    <scope>NUCLEOTIDE SEQUENCE</scope>
    <source>
        <strain evidence="2">PC1</strain>
    </source>
</reference>